<evidence type="ECO:0000313" key="1">
    <source>
        <dbReference type="EMBL" id="KMY50454.1"/>
    </source>
</evidence>
<sequence length="75" mass="8569">MVNPTYKILCAFTVGTTGRAYSITGGYTGVRRTPTLQAIAKWWVVQGNMLETKKRPQRTQPLLRILWSLVFRILT</sequence>
<dbReference type="AlphaFoldDB" id="A0A0K9GUT8"/>
<name>A0A0K9GUT8_9BACI</name>
<organism evidence="1 2">
    <name type="scientific">Peribacillus loiseleuriae</name>
    <dbReference type="NCBI Taxonomy" id="1679170"/>
    <lineage>
        <taxon>Bacteria</taxon>
        <taxon>Bacillati</taxon>
        <taxon>Bacillota</taxon>
        <taxon>Bacilli</taxon>
        <taxon>Bacillales</taxon>
        <taxon>Bacillaceae</taxon>
        <taxon>Peribacillus</taxon>
    </lineage>
</organism>
<keyword evidence="2" id="KW-1185">Reference proteome</keyword>
<dbReference type="PATRIC" id="fig|1679170.3.peg.3166"/>
<comment type="caution">
    <text evidence="1">The sequence shown here is derived from an EMBL/GenBank/DDBJ whole genome shotgun (WGS) entry which is preliminary data.</text>
</comment>
<evidence type="ECO:0000313" key="2">
    <source>
        <dbReference type="Proteomes" id="UP000037146"/>
    </source>
</evidence>
<reference evidence="2" key="1">
    <citation type="submission" date="2015-07" db="EMBL/GenBank/DDBJ databases">
        <title>Genome sequencing project for genomic taxonomy and phylogenomics of Bacillus-like bacteria.</title>
        <authorList>
            <person name="Liu B."/>
            <person name="Wang J."/>
            <person name="Zhu Y."/>
            <person name="Liu G."/>
            <person name="Chen Q."/>
            <person name="Chen Z."/>
            <person name="Lan J."/>
            <person name="Che J."/>
            <person name="Ge C."/>
            <person name="Shi H."/>
            <person name="Pan Z."/>
            <person name="Liu X."/>
        </authorList>
    </citation>
    <scope>NUCLEOTIDE SEQUENCE [LARGE SCALE GENOMIC DNA]</scope>
    <source>
        <strain evidence="2">FJAT-27997</strain>
    </source>
</reference>
<dbReference type="EMBL" id="LFZW01000001">
    <property type="protein sequence ID" value="KMY50454.1"/>
    <property type="molecule type" value="Genomic_DNA"/>
</dbReference>
<gene>
    <name evidence="1" type="ORF">AC625_13880</name>
</gene>
<accession>A0A0K9GUT8</accession>
<protein>
    <submittedName>
        <fullName evidence="1">Uncharacterized protein</fullName>
    </submittedName>
</protein>
<proteinExistence type="predicted"/>
<dbReference type="Proteomes" id="UP000037146">
    <property type="component" value="Unassembled WGS sequence"/>
</dbReference>